<evidence type="ECO:0000256" key="1">
    <source>
        <dbReference type="SAM" id="MobiDB-lite"/>
    </source>
</evidence>
<dbReference type="EMBL" id="JANCYW010000013">
    <property type="protein sequence ID" value="KAK4537712.1"/>
    <property type="molecule type" value="Genomic_DNA"/>
</dbReference>
<evidence type="ECO:0000313" key="3">
    <source>
        <dbReference type="Proteomes" id="UP001301350"/>
    </source>
</evidence>
<gene>
    <name evidence="2" type="ORF">CDCA_CDCA13G3737</name>
</gene>
<protein>
    <submittedName>
        <fullName evidence="2">Uncharacterized protein</fullName>
    </submittedName>
</protein>
<feature type="compositionally biased region" description="Polar residues" evidence="1">
    <location>
        <begin position="113"/>
        <end position="130"/>
    </location>
</feature>
<name>A0AAV9IZH5_CYACA</name>
<sequence>MVRVELHARLASAAVRPGAGWQLVLVLVASEAEAGEDRRPVSNGDRFGISKADGAAVREAASGSEDGEQVLVVEYVACRVGGGWLADREWLVPAAHPSTDRRGEPEADAQARTPATTPSQSPRASESSGDASGALLVAVPSRSSRGNTALWAGAEGVDGASLPAEESGRARTPLATASSSTALAPAWVRALWDGMAAAGIPVQEQDDEAWVAVGSSRRTGYEGVLFASPATLVTEPCRLRPGEVRAFCVQGQLPHDIPPSFSGRAMRYRYAVGVAAQLRGGVPVMLRLPLRVVGNEGARASPVASPANLMPKAETAEPMAVPLLHLPAPAVAASTDSRHLGGRKSGDVSLRLSVRPVRLEVSPQLDTILSLTPNGRLTAYPNMNRRDAMSAPSAINAVDSRVVPMSDAVLPVAAHAEDVPRHHPVTFRVRCEDNAHLAHVTLMRTAYRPAEVVCALVDLRNAAVPCDHVWAFLETEECIRPERLSEAARTRLQPDKRVAAAAFRTEYAHACPSTHCADRLRLALPLPPDAPPSFSTDVVGLQWVLRLVFGVRDGKQHDRRQREPHTTNNAAPIDPSELTLLPMRCPLFVHCTDDIVEPHSRSVTLMH</sequence>
<comment type="caution">
    <text evidence="2">The sequence shown here is derived from an EMBL/GenBank/DDBJ whole genome shotgun (WGS) entry which is preliminary data.</text>
</comment>
<keyword evidence="3" id="KW-1185">Reference proteome</keyword>
<feature type="region of interest" description="Disordered" evidence="1">
    <location>
        <begin position="96"/>
        <end position="132"/>
    </location>
</feature>
<feature type="compositionally biased region" description="Basic and acidic residues" evidence="1">
    <location>
        <begin position="555"/>
        <end position="565"/>
    </location>
</feature>
<dbReference type="AlphaFoldDB" id="A0AAV9IZH5"/>
<dbReference type="InterPro" id="IPR014848">
    <property type="entry name" value="Rgp1"/>
</dbReference>
<dbReference type="PANTHER" id="PTHR12507">
    <property type="entry name" value="REDUCED GROWTH PHENOTYPE 1 RGP1, YEAST -RELATED"/>
    <property type="match status" value="1"/>
</dbReference>
<proteinExistence type="predicted"/>
<dbReference type="Pfam" id="PF08737">
    <property type="entry name" value="Rgp1"/>
    <property type="match status" value="2"/>
</dbReference>
<feature type="region of interest" description="Disordered" evidence="1">
    <location>
        <begin position="555"/>
        <end position="575"/>
    </location>
</feature>
<reference evidence="2 3" key="1">
    <citation type="submission" date="2022-07" db="EMBL/GenBank/DDBJ databases">
        <title>Genome-wide signatures of adaptation to extreme environments.</title>
        <authorList>
            <person name="Cho C.H."/>
            <person name="Yoon H.S."/>
        </authorList>
    </citation>
    <scope>NUCLEOTIDE SEQUENCE [LARGE SCALE GENOMIC DNA]</scope>
    <source>
        <strain evidence="2 3">DBV 063 E5</strain>
    </source>
</reference>
<dbReference type="Proteomes" id="UP001301350">
    <property type="component" value="Unassembled WGS sequence"/>
</dbReference>
<accession>A0AAV9IZH5</accession>
<evidence type="ECO:0000313" key="2">
    <source>
        <dbReference type="EMBL" id="KAK4537712.1"/>
    </source>
</evidence>
<organism evidence="2 3">
    <name type="scientific">Cyanidium caldarium</name>
    <name type="common">Red alga</name>
    <dbReference type="NCBI Taxonomy" id="2771"/>
    <lineage>
        <taxon>Eukaryota</taxon>
        <taxon>Rhodophyta</taxon>
        <taxon>Bangiophyceae</taxon>
        <taxon>Cyanidiales</taxon>
        <taxon>Cyanidiaceae</taxon>
        <taxon>Cyanidium</taxon>
    </lineage>
</organism>